<dbReference type="SMART" id="SM00342">
    <property type="entry name" value="HTH_ARAC"/>
    <property type="match status" value="1"/>
</dbReference>
<dbReference type="RefSeq" id="WP_306100685.1">
    <property type="nucleotide sequence ID" value="NZ_CP162601.1"/>
</dbReference>
<keyword evidence="3" id="KW-0804">Transcription</keyword>
<dbReference type="InterPro" id="IPR009057">
    <property type="entry name" value="Homeodomain-like_sf"/>
</dbReference>
<gene>
    <name evidence="5" type="ORF">AB0763_10750</name>
</gene>
<evidence type="ECO:0000313" key="5">
    <source>
        <dbReference type="EMBL" id="XDK24670.1"/>
    </source>
</evidence>
<dbReference type="PANTHER" id="PTHR43280:SF32">
    <property type="entry name" value="TRANSCRIPTIONAL REGULATORY PROTEIN"/>
    <property type="match status" value="1"/>
</dbReference>
<feature type="domain" description="HTH araC/xylS-type" evidence="4">
    <location>
        <begin position="199"/>
        <end position="303"/>
    </location>
</feature>
<proteinExistence type="predicted"/>
<sequence length="308" mass="34960">MNNSVLHFEHISDYLTAAGFAAPNHPLVATMRLSAAQLAVRPPSFAKGVQLSGGFYYLALKQVTQGQLFYGRTEYDCQTGTLIAMAPNQKMSSHDVTIEADACVLMLHPDYVRGLPLEMLLNECGFFQYQVNEALHVSTSEQAILQQLFNALEHELQGGYDSTSRDIILSQITVLMHYCQRFYQRQFIQRSELQGDWHSRLVVLLDAHYANQSHYIELPNLQQLCNQMQVSPRYLTDALKAQTGQSAKACVQNYLINKAKNLLLASNQSINQVAYELGYESAGYFTRIFKNKTGKTPKQFRESMQFRH</sequence>
<dbReference type="Gene3D" id="1.10.10.60">
    <property type="entry name" value="Homeodomain-like"/>
    <property type="match status" value="2"/>
</dbReference>
<accession>A0AB39HDC1</accession>
<dbReference type="PROSITE" id="PS01124">
    <property type="entry name" value="HTH_ARAC_FAMILY_2"/>
    <property type="match status" value="1"/>
</dbReference>
<evidence type="ECO:0000256" key="3">
    <source>
        <dbReference type="ARBA" id="ARBA00023163"/>
    </source>
</evidence>
<dbReference type="AlphaFoldDB" id="A0AB39HDC1"/>
<evidence type="ECO:0000256" key="2">
    <source>
        <dbReference type="ARBA" id="ARBA00023125"/>
    </source>
</evidence>
<dbReference type="GO" id="GO:0003700">
    <property type="term" value="F:DNA-binding transcription factor activity"/>
    <property type="evidence" value="ECO:0007669"/>
    <property type="project" value="InterPro"/>
</dbReference>
<dbReference type="PANTHER" id="PTHR43280">
    <property type="entry name" value="ARAC-FAMILY TRANSCRIPTIONAL REGULATOR"/>
    <property type="match status" value="1"/>
</dbReference>
<protein>
    <submittedName>
        <fullName evidence="5">Helix-turn-helix domain-containing protein</fullName>
    </submittedName>
</protein>
<dbReference type="EMBL" id="CP162601">
    <property type="protein sequence ID" value="XDK24670.1"/>
    <property type="molecule type" value="Genomic_DNA"/>
</dbReference>
<evidence type="ECO:0000256" key="1">
    <source>
        <dbReference type="ARBA" id="ARBA00023015"/>
    </source>
</evidence>
<evidence type="ECO:0000259" key="4">
    <source>
        <dbReference type="PROSITE" id="PS01124"/>
    </source>
</evidence>
<dbReference type="Pfam" id="PF12833">
    <property type="entry name" value="HTH_18"/>
    <property type="match status" value="1"/>
</dbReference>
<dbReference type="InterPro" id="IPR020449">
    <property type="entry name" value="Tscrpt_reg_AraC-type_HTH"/>
</dbReference>
<dbReference type="InterPro" id="IPR037923">
    <property type="entry name" value="HTH-like"/>
</dbReference>
<keyword evidence="2" id="KW-0238">DNA-binding</keyword>
<keyword evidence="1" id="KW-0805">Transcription regulation</keyword>
<dbReference type="GO" id="GO:0043565">
    <property type="term" value="F:sequence-specific DNA binding"/>
    <property type="evidence" value="ECO:0007669"/>
    <property type="project" value="InterPro"/>
</dbReference>
<name>A0AB39HDC1_9VIBR</name>
<dbReference type="SUPFAM" id="SSF51215">
    <property type="entry name" value="Regulatory protein AraC"/>
    <property type="match status" value="1"/>
</dbReference>
<reference evidence="5" key="1">
    <citation type="submission" date="2024-07" db="EMBL/GenBank/DDBJ databases">
        <title>Genome Analysis of a Potential Novel Vibrio Species Secreting pH- and Thermo-stable Alginate Lyase and its Application in Producing Alginate Oligosaccharides.</title>
        <authorList>
            <person name="Huang H."/>
            <person name="Bao K."/>
        </authorList>
    </citation>
    <scope>NUCLEOTIDE SEQUENCE</scope>
    <source>
        <strain evidence="5">HB236076</strain>
    </source>
</reference>
<dbReference type="PRINTS" id="PR00032">
    <property type="entry name" value="HTHARAC"/>
</dbReference>
<dbReference type="KEGG" id="vih:AB0763_10750"/>
<organism evidence="5">
    <name type="scientific">Vibrio sp. HB236076</name>
    <dbReference type="NCBI Taxonomy" id="3232307"/>
    <lineage>
        <taxon>Bacteria</taxon>
        <taxon>Pseudomonadati</taxon>
        <taxon>Pseudomonadota</taxon>
        <taxon>Gammaproteobacteria</taxon>
        <taxon>Vibrionales</taxon>
        <taxon>Vibrionaceae</taxon>
        <taxon>Vibrio</taxon>
    </lineage>
</organism>
<dbReference type="InterPro" id="IPR018060">
    <property type="entry name" value="HTH_AraC"/>
</dbReference>
<dbReference type="SUPFAM" id="SSF46689">
    <property type="entry name" value="Homeodomain-like"/>
    <property type="match status" value="1"/>
</dbReference>